<dbReference type="HOGENOM" id="CLU_2171423_0_0_1"/>
<name>G9P6F9_HYPAI</name>
<gene>
    <name evidence="1" type="ORF">TRIATDRAFT_83986</name>
</gene>
<accession>G9P6F9</accession>
<dbReference type="OrthoDB" id="538223at2759"/>
<dbReference type="EMBL" id="ABDG02000027">
    <property type="protein sequence ID" value="EHK42274.1"/>
    <property type="molecule type" value="Genomic_DNA"/>
</dbReference>
<keyword evidence="2" id="KW-1185">Reference proteome</keyword>
<evidence type="ECO:0000313" key="2">
    <source>
        <dbReference type="Proteomes" id="UP000005426"/>
    </source>
</evidence>
<dbReference type="Proteomes" id="UP000005426">
    <property type="component" value="Unassembled WGS sequence"/>
</dbReference>
<protein>
    <submittedName>
        <fullName evidence="1">Uncharacterized protein</fullName>
    </submittedName>
</protein>
<dbReference type="Gene3D" id="2.130.10.10">
    <property type="entry name" value="YVTN repeat-like/Quinoprotein amine dehydrogenase"/>
    <property type="match status" value="1"/>
</dbReference>
<dbReference type="InterPro" id="IPR015943">
    <property type="entry name" value="WD40/YVTN_repeat-like_dom_sf"/>
</dbReference>
<dbReference type="AlphaFoldDB" id="G9P6F9"/>
<sequence length="110" mass="12267">MITASASYYSCDSHYRPIERLISQAKRLCLPPQASNGENSLRALSQDAALIATASYDKTVSIWNCLNLERISRPVLWGLDGVERAMVIKTFDASSFRHSRLGFELCNQAV</sequence>
<comment type="caution">
    <text evidence="1">The sequence shown here is derived from an EMBL/GenBank/DDBJ whole genome shotgun (WGS) entry which is preliminary data.</text>
</comment>
<proteinExistence type="predicted"/>
<evidence type="ECO:0000313" key="1">
    <source>
        <dbReference type="EMBL" id="EHK42274.1"/>
    </source>
</evidence>
<organism evidence="1 2">
    <name type="scientific">Hypocrea atroviridis (strain ATCC 20476 / IMI 206040)</name>
    <name type="common">Trichoderma atroviride</name>
    <dbReference type="NCBI Taxonomy" id="452589"/>
    <lineage>
        <taxon>Eukaryota</taxon>
        <taxon>Fungi</taxon>
        <taxon>Dikarya</taxon>
        <taxon>Ascomycota</taxon>
        <taxon>Pezizomycotina</taxon>
        <taxon>Sordariomycetes</taxon>
        <taxon>Hypocreomycetidae</taxon>
        <taxon>Hypocreales</taxon>
        <taxon>Hypocreaceae</taxon>
        <taxon>Trichoderma</taxon>
    </lineage>
</organism>
<reference evidence="1 2" key="1">
    <citation type="journal article" date="2011" name="Genome Biol.">
        <title>Comparative genome sequence analysis underscores mycoparasitism as the ancestral life style of Trichoderma.</title>
        <authorList>
            <person name="Kubicek C.P."/>
            <person name="Herrera-Estrella A."/>
            <person name="Seidl-Seiboth V."/>
            <person name="Martinez D.A."/>
            <person name="Druzhinina I.S."/>
            <person name="Thon M."/>
            <person name="Zeilinger S."/>
            <person name="Casas-Flores S."/>
            <person name="Horwitz B.A."/>
            <person name="Mukherjee P.K."/>
            <person name="Mukherjee M."/>
            <person name="Kredics L."/>
            <person name="Alcaraz L.D."/>
            <person name="Aerts A."/>
            <person name="Antal Z."/>
            <person name="Atanasova L."/>
            <person name="Cervantes-Badillo M.G."/>
            <person name="Challacombe J."/>
            <person name="Chertkov O."/>
            <person name="McCluskey K."/>
            <person name="Coulpier F."/>
            <person name="Deshpande N."/>
            <person name="von Doehren H."/>
            <person name="Ebbole D.J."/>
            <person name="Esquivel-Naranjo E.U."/>
            <person name="Fekete E."/>
            <person name="Flipphi M."/>
            <person name="Glaser F."/>
            <person name="Gomez-Rodriguez E.Y."/>
            <person name="Gruber S."/>
            <person name="Han C."/>
            <person name="Henrissat B."/>
            <person name="Hermosa R."/>
            <person name="Hernandez-Onate M."/>
            <person name="Karaffa L."/>
            <person name="Kosti I."/>
            <person name="Le Crom S."/>
            <person name="Lindquist E."/>
            <person name="Lucas S."/>
            <person name="Luebeck M."/>
            <person name="Luebeck P.S."/>
            <person name="Margeot A."/>
            <person name="Metz B."/>
            <person name="Misra M."/>
            <person name="Nevalainen H."/>
            <person name="Omann M."/>
            <person name="Packer N."/>
            <person name="Perrone G."/>
            <person name="Uresti-Rivera E.E."/>
            <person name="Salamov A."/>
            <person name="Schmoll M."/>
            <person name="Seiboth B."/>
            <person name="Shapiro H."/>
            <person name="Sukno S."/>
            <person name="Tamayo-Ramos J.A."/>
            <person name="Tisch D."/>
            <person name="Wiest A."/>
            <person name="Wilkinson H.H."/>
            <person name="Zhang M."/>
            <person name="Coutinho P.M."/>
            <person name="Kenerley C.M."/>
            <person name="Monte E."/>
            <person name="Baker S.E."/>
            <person name="Grigoriev I.V."/>
        </authorList>
    </citation>
    <scope>NUCLEOTIDE SEQUENCE [LARGE SCALE GENOMIC DNA]</scope>
    <source>
        <strain evidence="2">ATCC 20476 / IMI 206040</strain>
    </source>
</reference>